<accession>A0A3P7J4P0</accession>
<dbReference type="AlphaFoldDB" id="A0A3P7J4P0"/>
<gene>
    <name evidence="1" type="ORF">SVUK_LOCUS13094</name>
</gene>
<proteinExistence type="predicted"/>
<protein>
    <submittedName>
        <fullName evidence="1">Uncharacterized protein</fullName>
    </submittedName>
</protein>
<organism evidence="1 2">
    <name type="scientific">Strongylus vulgaris</name>
    <name type="common">Blood worm</name>
    <dbReference type="NCBI Taxonomy" id="40348"/>
    <lineage>
        <taxon>Eukaryota</taxon>
        <taxon>Metazoa</taxon>
        <taxon>Ecdysozoa</taxon>
        <taxon>Nematoda</taxon>
        <taxon>Chromadorea</taxon>
        <taxon>Rhabditida</taxon>
        <taxon>Rhabditina</taxon>
        <taxon>Rhabditomorpha</taxon>
        <taxon>Strongyloidea</taxon>
        <taxon>Strongylidae</taxon>
        <taxon>Strongylus</taxon>
    </lineage>
</organism>
<keyword evidence="2" id="KW-1185">Reference proteome</keyword>
<evidence type="ECO:0000313" key="2">
    <source>
        <dbReference type="Proteomes" id="UP000270094"/>
    </source>
</evidence>
<evidence type="ECO:0000313" key="1">
    <source>
        <dbReference type="EMBL" id="VDM78096.1"/>
    </source>
</evidence>
<reference evidence="1 2" key="1">
    <citation type="submission" date="2018-11" db="EMBL/GenBank/DDBJ databases">
        <authorList>
            <consortium name="Pathogen Informatics"/>
        </authorList>
    </citation>
    <scope>NUCLEOTIDE SEQUENCE [LARGE SCALE GENOMIC DNA]</scope>
</reference>
<dbReference type="Proteomes" id="UP000270094">
    <property type="component" value="Unassembled WGS sequence"/>
</dbReference>
<name>A0A3P7J4P0_STRVU</name>
<dbReference type="EMBL" id="UYYB01100993">
    <property type="protein sequence ID" value="VDM78096.1"/>
    <property type="molecule type" value="Genomic_DNA"/>
</dbReference>
<sequence length="252" mass="29384">MPRTRNLEQVLRATKDLLKKRRALRPDSAASHLERLVAAVAEQLGKNCESTDSRNFWKKHKEEEVEDNTAGTSRLRKPLTTLLDKDGTRTFSRQNITRRRWDSHIFPTKDGFDYEEIPHQFLPLVNTCVKPRYPHWRNTTIRILSAEVRTAHLVVVFLSANLLQGGGHRLHESLVEHITTKCTSYQRTQHLVGIRSSDMRTMSRLRHPAEYVSKANRLRAGHIMRRTEDNLAPRNLEWIPCEAKRTRERQPS</sequence>